<comment type="caution">
    <text evidence="6">The sequence shown here is derived from an EMBL/GenBank/DDBJ whole genome shotgun (WGS) entry which is preliminary data.</text>
</comment>
<feature type="chain" id="PRO_5012874381" description="Protein kinase domain-containing protein" evidence="4">
    <location>
        <begin position="18"/>
        <end position="1044"/>
    </location>
</feature>
<dbReference type="STRING" id="1157962.A0A250XG40"/>
<keyword evidence="1" id="KW-0547">Nucleotide-binding</keyword>
<dbReference type="Proteomes" id="UP000232323">
    <property type="component" value="Unassembled WGS sequence"/>
</dbReference>
<evidence type="ECO:0000256" key="1">
    <source>
        <dbReference type="PROSITE-ProRule" id="PRU10141"/>
    </source>
</evidence>
<dbReference type="InterPro" id="IPR051681">
    <property type="entry name" value="Ser/Thr_Kinases-Pseudokinases"/>
</dbReference>
<feature type="region of interest" description="Disordered" evidence="2">
    <location>
        <begin position="671"/>
        <end position="695"/>
    </location>
</feature>
<proteinExistence type="predicted"/>
<feature type="binding site" evidence="1">
    <location>
        <position position="780"/>
    </location>
    <ligand>
        <name>ATP</name>
        <dbReference type="ChEBI" id="CHEBI:30616"/>
    </ligand>
</feature>
<dbReference type="InterPro" id="IPR017441">
    <property type="entry name" value="Protein_kinase_ATP_BS"/>
</dbReference>
<keyword evidence="3" id="KW-0812">Transmembrane</keyword>
<protein>
    <recommendedName>
        <fullName evidence="5">Protein kinase domain-containing protein</fullName>
    </recommendedName>
</protein>
<dbReference type="Pfam" id="PF00069">
    <property type="entry name" value="Pkinase"/>
    <property type="match status" value="1"/>
</dbReference>
<dbReference type="SUPFAM" id="SSF56112">
    <property type="entry name" value="Protein kinase-like (PK-like)"/>
    <property type="match status" value="1"/>
</dbReference>
<dbReference type="Gene3D" id="3.30.200.20">
    <property type="entry name" value="Phosphorylase Kinase, domain 1"/>
    <property type="match status" value="1"/>
</dbReference>
<keyword evidence="4" id="KW-0732">Signal</keyword>
<dbReference type="GO" id="GO:0005524">
    <property type="term" value="F:ATP binding"/>
    <property type="evidence" value="ECO:0007669"/>
    <property type="project" value="UniProtKB-UniRule"/>
</dbReference>
<evidence type="ECO:0000313" key="6">
    <source>
        <dbReference type="EMBL" id="GAX82044.1"/>
    </source>
</evidence>
<dbReference type="Gene3D" id="1.10.510.10">
    <property type="entry name" value="Transferase(Phosphotransferase) domain 1"/>
    <property type="match status" value="1"/>
</dbReference>
<dbReference type="AlphaFoldDB" id="A0A250XG40"/>
<dbReference type="InterPro" id="IPR000719">
    <property type="entry name" value="Prot_kinase_dom"/>
</dbReference>
<dbReference type="EMBL" id="BEGY01000074">
    <property type="protein sequence ID" value="GAX82044.1"/>
    <property type="molecule type" value="Genomic_DNA"/>
</dbReference>
<dbReference type="PANTHER" id="PTHR44329">
    <property type="entry name" value="SERINE/THREONINE-PROTEIN KINASE TNNI3K-RELATED"/>
    <property type="match status" value="1"/>
</dbReference>
<dbReference type="GO" id="GO:0004674">
    <property type="term" value="F:protein serine/threonine kinase activity"/>
    <property type="evidence" value="ECO:0007669"/>
    <property type="project" value="TreeGrafter"/>
</dbReference>
<keyword evidence="3" id="KW-0472">Membrane</keyword>
<reference evidence="6 7" key="1">
    <citation type="submission" date="2017-08" db="EMBL/GenBank/DDBJ databases">
        <title>Acidophilic green algal genome provides insights into adaptation to an acidic environment.</title>
        <authorList>
            <person name="Hirooka S."/>
            <person name="Hirose Y."/>
            <person name="Kanesaki Y."/>
            <person name="Higuchi S."/>
            <person name="Fujiwara T."/>
            <person name="Onuma R."/>
            <person name="Era A."/>
            <person name="Ohbayashi R."/>
            <person name="Uzuka A."/>
            <person name="Nozaki H."/>
            <person name="Yoshikawa H."/>
            <person name="Miyagishima S.Y."/>
        </authorList>
    </citation>
    <scope>NUCLEOTIDE SEQUENCE [LARGE SCALE GENOMIC DNA]</scope>
    <source>
        <strain evidence="6 7">NIES-2499</strain>
    </source>
</reference>
<feature type="compositionally biased region" description="Polar residues" evidence="2">
    <location>
        <begin position="716"/>
        <end position="726"/>
    </location>
</feature>
<feature type="region of interest" description="Disordered" evidence="2">
    <location>
        <begin position="711"/>
        <end position="731"/>
    </location>
</feature>
<keyword evidence="7" id="KW-1185">Reference proteome</keyword>
<accession>A0A250XG40</accession>
<feature type="compositionally biased region" description="Low complexity" evidence="2">
    <location>
        <begin position="679"/>
        <end position="690"/>
    </location>
</feature>
<dbReference type="OrthoDB" id="530519at2759"/>
<keyword evidence="1" id="KW-0067">ATP-binding</keyword>
<dbReference type="InterPro" id="IPR011009">
    <property type="entry name" value="Kinase-like_dom_sf"/>
</dbReference>
<name>A0A250XG40_9CHLO</name>
<feature type="domain" description="Protein kinase" evidence="5">
    <location>
        <begin position="753"/>
        <end position="1036"/>
    </location>
</feature>
<feature type="transmembrane region" description="Helical" evidence="3">
    <location>
        <begin position="634"/>
        <end position="658"/>
    </location>
</feature>
<evidence type="ECO:0000256" key="2">
    <source>
        <dbReference type="SAM" id="MobiDB-lite"/>
    </source>
</evidence>
<dbReference type="PROSITE" id="PS00107">
    <property type="entry name" value="PROTEIN_KINASE_ATP"/>
    <property type="match status" value="1"/>
</dbReference>
<dbReference type="PROSITE" id="PS50011">
    <property type="entry name" value="PROTEIN_KINASE_DOM"/>
    <property type="match status" value="1"/>
</dbReference>
<evidence type="ECO:0000256" key="4">
    <source>
        <dbReference type="SAM" id="SignalP"/>
    </source>
</evidence>
<organism evidence="6 7">
    <name type="scientific">Chlamydomonas eustigma</name>
    <dbReference type="NCBI Taxonomy" id="1157962"/>
    <lineage>
        <taxon>Eukaryota</taxon>
        <taxon>Viridiplantae</taxon>
        <taxon>Chlorophyta</taxon>
        <taxon>core chlorophytes</taxon>
        <taxon>Chlorophyceae</taxon>
        <taxon>CS clade</taxon>
        <taxon>Chlamydomonadales</taxon>
        <taxon>Chlamydomonadaceae</taxon>
        <taxon>Chlamydomonas</taxon>
    </lineage>
</organism>
<sequence>MVLVFFVIAVLVKAVDSLYLFSNISITGEAFSQHSLKPVSVSYSGDVIIGSENLRYDIDFNYSFGAHSLLQGSRVTFVNLQISNVTFSQSNSSLLLPTSFSLSSGARLFFQNVSFTTTCNNILFMRNALGVQQAIPQSLHLEKWSSDQVFASNVTFSCSVPPYQRLQQLDSQPSYLINSAVDWLNALVDAQNFTNRTEALLVLQNNISWSQLYSTQQSVQRWTITINITLQGLPNNLTVVDWNTVNWVFGMHGNSALLTFNNLTFLNLSPLRGLIVADLGYLPLFAIPFWPVWPRVADDIIFNNVTFVLSQNEYSYMVLLVAGSTSQVPAVQESVDALRANFEFQLPPLAQQSHNPAYLKLSVFDGNGINATSFWMTSWPPTGFTLLQPQTNTPSLSLSSYPKVTQVGCYSDEELMSLLSSLQSTPLDAGIAIILYADISLQSANWPQNGYTLNNSVYFVGGFGKDMPTVLDFQLLPHFITLPSLIGSSPQFIMYLDMILVNLAAGPASQPSIALTFMNSVVQVINSTVVIPYADMVTLFNTVEDVAGQSGQIFPDLVNAQIAGPASIASGILLSTASYGAHISYLDINFTYKLPASSPNLSLLYNNSVFPPPAPPIPGAFASSSISQLSNGSIIGISVACGAVGIVGIAAFIVFLLLRDKRREYAHTHPGEAEMGLKSGYQSGQNSSQQKVHSNYRQHATLAEARLASCEHAPSGQGSDQSYTQDQDSRKLPEEELRLVSAALAAEINDEHLVILDVLGQGGFGTVYRGCWKGIVVAVKTITFQDKLVGGDKGQHTAIMEAAISSSMAHPGLVATYTYEVKPMKVDGIDMKSSPAMVTDWKLYMVQEYCDAGSLRQAILKFKFLDVRGVLPRMDLILTSALELASGLAHLHSKNIIHGDLNPNNVLLKSDRNSNRGFVCKLADFGLSVKMQAGQSHISNMRRGTPFYTAPEVLSKGNMTKAADTFSYGVMLWEMLHSMMCYKITPEKTFEARAIFPSFPRQCHQGYAALSTACMSHDPLERPTMHDVTNMVKGMLLELKEGRL</sequence>
<dbReference type="PANTHER" id="PTHR44329:SF214">
    <property type="entry name" value="PROTEIN KINASE DOMAIN-CONTAINING PROTEIN"/>
    <property type="match status" value="1"/>
</dbReference>
<feature type="signal peptide" evidence="4">
    <location>
        <begin position="1"/>
        <end position="17"/>
    </location>
</feature>
<evidence type="ECO:0000256" key="3">
    <source>
        <dbReference type="SAM" id="Phobius"/>
    </source>
</evidence>
<evidence type="ECO:0000259" key="5">
    <source>
        <dbReference type="PROSITE" id="PS50011"/>
    </source>
</evidence>
<gene>
    <name evidence="6" type="ORF">CEUSTIGMA_g9472.t1</name>
</gene>
<keyword evidence="3" id="KW-1133">Transmembrane helix</keyword>
<evidence type="ECO:0000313" key="7">
    <source>
        <dbReference type="Proteomes" id="UP000232323"/>
    </source>
</evidence>